<dbReference type="GeneID" id="98915609"/>
<dbReference type="Pfam" id="PF13419">
    <property type="entry name" value="HAD_2"/>
    <property type="match status" value="1"/>
</dbReference>
<evidence type="ECO:0000259" key="1">
    <source>
        <dbReference type="PROSITE" id="PS50969"/>
    </source>
</evidence>
<dbReference type="Gene3D" id="1.10.150.240">
    <property type="entry name" value="Putative phosphatase, domain 2"/>
    <property type="match status" value="1"/>
</dbReference>
<dbReference type="PANTHER" id="PTHR43434">
    <property type="entry name" value="PHOSPHOGLYCOLATE PHOSPHATASE"/>
    <property type="match status" value="1"/>
</dbReference>
<name>A0A4R3Z2Q0_9FIRM</name>
<accession>A0A4R3Z2Q0</accession>
<dbReference type="InterPro" id="IPR036412">
    <property type="entry name" value="HAD-like_sf"/>
</dbReference>
<dbReference type="CDD" id="cd07505">
    <property type="entry name" value="HAD_BPGM-like"/>
    <property type="match status" value="1"/>
</dbReference>
<reference evidence="2 3" key="1">
    <citation type="submission" date="2019-03" db="EMBL/GenBank/DDBJ databases">
        <title>Genomic Encyclopedia of Type Strains, Phase IV (KMG-IV): sequencing the most valuable type-strain genomes for metagenomic binning, comparative biology and taxonomic classification.</title>
        <authorList>
            <person name="Goeker M."/>
        </authorList>
    </citation>
    <scope>NUCLEOTIDE SEQUENCE [LARGE SCALE GENOMIC DNA]</scope>
    <source>
        <strain evidence="2 3">DSM 29487</strain>
    </source>
</reference>
<dbReference type="InterPro" id="IPR023198">
    <property type="entry name" value="PGP-like_dom2"/>
</dbReference>
<evidence type="ECO:0000313" key="2">
    <source>
        <dbReference type="EMBL" id="TCV98558.1"/>
    </source>
</evidence>
<dbReference type="InterPro" id="IPR041492">
    <property type="entry name" value="HAD_2"/>
</dbReference>
<gene>
    <name evidence="2" type="ORF">EDD60_11253</name>
</gene>
<dbReference type="GO" id="GO:0008967">
    <property type="term" value="F:phosphoglycolate phosphatase activity"/>
    <property type="evidence" value="ECO:0007669"/>
    <property type="project" value="TreeGrafter"/>
</dbReference>
<comment type="caution">
    <text evidence="2">The sequence shown here is derived from an EMBL/GenBank/DDBJ whole genome shotgun (WGS) entry which is preliminary data.</text>
</comment>
<dbReference type="AlphaFoldDB" id="A0A4R3Z2Q0"/>
<dbReference type="GO" id="GO:0006281">
    <property type="term" value="P:DNA repair"/>
    <property type="evidence" value="ECO:0007669"/>
    <property type="project" value="TreeGrafter"/>
</dbReference>
<dbReference type="SFLD" id="SFLDS00003">
    <property type="entry name" value="Haloacid_Dehalogenase"/>
    <property type="match status" value="1"/>
</dbReference>
<dbReference type="InterPro" id="IPR004274">
    <property type="entry name" value="FCP1_dom"/>
</dbReference>
<dbReference type="PROSITE" id="PS50969">
    <property type="entry name" value="FCP1"/>
    <property type="match status" value="1"/>
</dbReference>
<dbReference type="Gene3D" id="3.40.50.1000">
    <property type="entry name" value="HAD superfamily/HAD-like"/>
    <property type="match status" value="1"/>
</dbReference>
<organism evidence="2 3">
    <name type="scientific">Longibaculum muris</name>
    <dbReference type="NCBI Taxonomy" id="1796628"/>
    <lineage>
        <taxon>Bacteria</taxon>
        <taxon>Bacillati</taxon>
        <taxon>Bacillota</taxon>
        <taxon>Erysipelotrichia</taxon>
        <taxon>Erysipelotrichales</taxon>
        <taxon>Coprobacillaceae</taxon>
        <taxon>Longibaculum</taxon>
    </lineage>
</organism>
<evidence type="ECO:0000313" key="3">
    <source>
        <dbReference type="Proteomes" id="UP000295515"/>
    </source>
</evidence>
<dbReference type="Proteomes" id="UP000295515">
    <property type="component" value="Unassembled WGS sequence"/>
</dbReference>
<keyword evidence="3" id="KW-1185">Reference proteome</keyword>
<dbReference type="NCBIfam" id="TIGR01509">
    <property type="entry name" value="HAD-SF-IA-v3"/>
    <property type="match status" value="1"/>
</dbReference>
<dbReference type="EMBL" id="SMCQ01000012">
    <property type="protein sequence ID" value="TCV98558.1"/>
    <property type="molecule type" value="Genomic_DNA"/>
</dbReference>
<dbReference type="RefSeq" id="WP_066447724.1">
    <property type="nucleotide sequence ID" value="NZ_JANKBF010000007.1"/>
</dbReference>
<dbReference type="PANTHER" id="PTHR43434:SF1">
    <property type="entry name" value="PHOSPHOGLYCOLATE PHOSPHATASE"/>
    <property type="match status" value="1"/>
</dbReference>
<dbReference type="InterPro" id="IPR023214">
    <property type="entry name" value="HAD_sf"/>
</dbReference>
<dbReference type="InterPro" id="IPR006439">
    <property type="entry name" value="HAD-SF_hydro_IA"/>
</dbReference>
<dbReference type="SFLD" id="SFLDG01129">
    <property type="entry name" value="C1.5:_HAD__Beta-PGM__Phosphata"/>
    <property type="match status" value="1"/>
</dbReference>
<dbReference type="InterPro" id="IPR050155">
    <property type="entry name" value="HAD-like_hydrolase_sf"/>
</dbReference>
<sequence length="212" mass="24554">MKKVYIFDLDGTLLDSLNAWDNIGNKYLKTINVQGSNDLDEQVSNMTIEEAAHYMKVHFGLKQNIDEIKEGVCTQIKDQYMYHILLKPGVQTFLEKCLKQHIKMYIFTASDLLLAKLALKRLKIDQYFQAIYSCDDYGYTKNQPESYLHLIDGIGYKINECIVVEDALYAIQSAKQAGLYVKAIYDKNNDNDWLKICQIANQNYISFDEMEV</sequence>
<feature type="domain" description="FCP1 homology" evidence="1">
    <location>
        <begin position="1"/>
        <end position="203"/>
    </location>
</feature>
<proteinExistence type="predicted"/>
<dbReference type="SUPFAM" id="SSF56784">
    <property type="entry name" value="HAD-like"/>
    <property type="match status" value="1"/>
</dbReference>
<dbReference type="GO" id="GO:0005829">
    <property type="term" value="C:cytosol"/>
    <property type="evidence" value="ECO:0007669"/>
    <property type="project" value="TreeGrafter"/>
</dbReference>
<protein>
    <submittedName>
        <fullName evidence="2">HAD superfamily hydrolase (TIGR01509 family)</fullName>
    </submittedName>
</protein>
<keyword evidence="2" id="KW-0378">Hydrolase</keyword>